<dbReference type="PANTHER" id="PTHR43585">
    <property type="entry name" value="FUMIPYRROLE BIOSYNTHESIS PROTEIN C"/>
    <property type="match status" value="1"/>
</dbReference>
<dbReference type="SMART" id="SM01209">
    <property type="entry name" value="GARS_A"/>
    <property type="match status" value="1"/>
</dbReference>
<dbReference type="PANTHER" id="PTHR43585:SF2">
    <property type="entry name" value="ATP-GRASP ENZYME FSQD"/>
    <property type="match status" value="1"/>
</dbReference>
<protein>
    <recommendedName>
        <fullName evidence="5">ATP-grasp domain-containing protein</fullName>
    </recommendedName>
</protein>
<keyword evidence="1" id="KW-0436">Ligase</keyword>
<evidence type="ECO:0000256" key="3">
    <source>
        <dbReference type="ARBA" id="ARBA00022840"/>
    </source>
</evidence>
<dbReference type="Gene3D" id="3.40.50.20">
    <property type="match status" value="1"/>
</dbReference>
<comment type="caution">
    <text evidence="6">The sequence shown here is derived from an EMBL/GenBank/DDBJ whole genome shotgun (WGS) entry which is preliminary data.</text>
</comment>
<evidence type="ECO:0000313" key="6">
    <source>
        <dbReference type="EMBL" id="GGK75264.1"/>
    </source>
</evidence>
<accession>A0A8J3FMR2</accession>
<evidence type="ECO:0000256" key="1">
    <source>
        <dbReference type="ARBA" id="ARBA00022598"/>
    </source>
</evidence>
<organism evidence="6 7">
    <name type="scientific">Mangrovihabitans endophyticus</name>
    <dbReference type="NCBI Taxonomy" id="1751298"/>
    <lineage>
        <taxon>Bacteria</taxon>
        <taxon>Bacillati</taxon>
        <taxon>Actinomycetota</taxon>
        <taxon>Actinomycetes</taxon>
        <taxon>Micromonosporales</taxon>
        <taxon>Micromonosporaceae</taxon>
        <taxon>Mangrovihabitans</taxon>
    </lineage>
</organism>
<reference evidence="6" key="1">
    <citation type="journal article" date="2014" name="Int. J. Syst. Evol. Microbiol.">
        <title>Complete genome sequence of Corynebacterium casei LMG S-19264T (=DSM 44701T), isolated from a smear-ripened cheese.</title>
        <authorList>
            <consortium name="US DOE Joint Genome Institute (JGI-PGF)"/>
            <person name="Walter F."/>
            <person name="Albersmeier A."/>
            <person name="Kalinowski J."/>
            <person name="Ruckert C."/>
        </authorList>
    </citation>
    <scope>NUCLEOTIDE SEQUENCE</scope>
    <source>
        <strain evidence="6">CGMCC 4.7299</strain>
    </source>
</reference>
<dbReference type="InterPro" id="IPR013815">
    <property type="entry name" value="ATP_grasp_subdomain_1"/>
</dbReference>
<dbReference type="AlphaFoldDB" id="A0A8J3FMR2"/>
<dbReference type="Proteomes" id="UP000656042">
    <property type="component" value="Unassembled WGS sequence"/>
</dbReference>
<dbReference type="Pfam" id="PF18603">
    <property type="entry name" value="LAL_C2"/>
    <property type="match status" value="1"/>
</dbReference>
<dbReference type="Gene3D" id="3.30.470.20">
    <property type="entry name" value="ATP-grasp fold, B domain"/>
    <property type="match status" value="1"/>
</dbReference>
<keyword evidence="2 4" id="KW-0547">Nucleotide-binding</keyword>
<dbReference type="InterPro" id="IPR011761">
    <property type="entry name" value="ATP-grasp"/>
</dbReference>
<dbReference type="GO" id="GO:0016874">
    <property type="term" value="F:ligase activity"/>
    <property type="evidence" value="ECO:0007669"/>
    <property type="project" value="UniProtKB-KW"/>
</dbReference>
<evidence type="ECO:0000256" key="4">
    <source>
        <dbReference type="PROSITE-ProRule" id="PRU00409"/>
    </source>
</evidence>
<evidence type="ECO:0000256" key="2">
    <source>
        <dbReference type="ARBA" id="ARBA00022741"/>
    </source>
</evidence>
<dbReference type="PROSITE" id="PS50975">
    <property type="entry name" value="ATP_GRASP"/>
    <property type="match status" value="1"/>
</dbReference>
<dbReference type="RefSeq" id="WP_189077477.1">
    <property type="nucleotide sequence ID" value="NZ_BMMX01000001.1"/>
</dbReference>
<reference evidence="6" key="2">
    <citation type="submission" date="2020-09" db="EMBL/GenBank/DDBJ databases">
        <authorList>
            <person name="Sun Q."/>
            <person name="Zhou Y."/>
        </authorList>
    </citation>
    <scope>NUCLEOTIDE SEQUENCE</scope>
    <source>
        <strain evidence="6">CGMCC 4.7299</strain>
    </source>
</reference>
<dbReference type="GO" id="GO:0046872">
    <property type="term" value="F:metal ion binding"/>
    <property type="evidence" value="ECO:0007669"/>
    <property type="project" value="InterPro"/>
</dbReference>
<keyword evidence="7" id="KW-1185">Reference proteome</keyword>
<dbReference type="EMBL" id="BMMX01000001">
    <property type="protein sequence ID" value="GGK75264.1"/>
    <property type="molecule type" value="Genomic_DNA"/>
</dbReference>
<name>A0A8J3FMR2_9ACTN</name>
<gene>
    <name evidence="6" type="ORF">GCM10012284_06550</name>
</gene>
<dbReference type="GO" id="GO:0005524">
    <property type="term" value="F:ATP binding"/>
    <property type="evidence" value="ECO:0007669"/>
    <property type="project" value="UniProtKB-UniRule"/>
</dbReference>
<dbReference type="SUPFAM" id="SSF56059">
    <property type="entry name" value="Glutathione synthetase ATP-binding domain-like"/>
    <property type="match status" value="1"/>
</dbReference>
<sequence>MLTRLGCEQLVLVGFSRTLLTALTDVLPPGSVLVVEEPDVAAKRDIPALARRFPAVSRVLLWEYQRDGAVAALLRAAPALTAARAVVPGIEYAVQPAAGLAAALGLPGAGERAAGIFRDKVRQRRAAARSGLRNPAYAAVTTAEEAVGFFRRAGGRCIVKPTTRQASLGVRFVAGEAEVVEAVRAAEAATEPLLVPARGIPSELLIERALDGPEYSVEALVRDSRVCFTNVTAKRVLPGPYPVELGHLVPGAPSPQLATRLAEHTSRLAAESGFAYGVLHCEWIVDEEGPALVECAARLPGDEIATLISLAYGFSFVGAYVSIMAGLRPSVCVEPRGAAAIRFLSAPPGSVREVLGLADAARAAEVHAATVSVAPGDVVRPLTSSWQRVGHVITRSVSAPAAERLSRRSAEQIAVRTEPA</sequence>
<proteinExistence type="predicted"/>
<feature type="domain" description="ATP-grasp" evidence="5">
    <location>
        <begin position="124"/>
        <end position="325"/>
    </location>
</feature>
<dbReference type="InterPro" id="IPR052032">
    <property type="entry name" value="ATP-dep_AA_Ligase"/>
</dbReference>
<evidence type="ECO:0000313" key="7">
    <source>
        <dbReference type="Proteomes" id="UP000656042"/>
    </source>
</evidence>
<keyword evidence="3 4" id="KW-0067">ATP-binding</keyword>
<dbReference type="Pfam" id="PF13535">
    <property type="entry name" value="ATP-grasp_4"/>
    <property type="match status" value="1"/>
</dbReference>
<evidence type="ECO:0000259" key="5">
    <source>
        <dbReference type="PROSITE" id="PS50975"/>
    </source>
</evidence>
<dbReference type="InterPro" id="IPR040570">
    <property type="entry name" value="LAL_C2"/>
</dbReference>
<dbReference type="Gene3D" id="3.30.1490.20">
    <property type="entry name" value="ATP-grasp fold, A domain"/>
    <property type="match status" value="1"/>
</dbReference>